<accession>A0A7J8BLH2</accession>
<dbReference type="InParanoid" id="A0A7J8BLH2"/>
<dbReference type="EMBL" id="JACASF010000024">
    <property type="protein sequence ID" value="KAF6399311.1"/>
    <property type="molecule type" value="Genomic_DNA"/>
</dbReference>
<organism evidence="3 4">
    <name type="scientific">Molossus molossus</name>
    <name type="common">Pallas' mastiff bat</name>
    <name type="synonym">Vespertilio molossus</name>
    <dbReference type="NCBI Taxonomy" id="27622"/>
    <lineage>
        <taxon>Eukaryota</taxon>
        <taxon>Metazoa</taxon>
        <taxon>Chordata</taxon>
        <taxon>Craniata</taxon>
        <taxon>Vertebrata</taxon>
        <taxon>Euteleostomi</taxon>
        <taxon>Mammalia</taxon>
        <taxon>Eutheria</taxon>
        <taxon>Laurasiatheria</taxon>
        <taxon>Chiroptera</taxon>
        <taxon>Yangochiroptera</taxon>
        <taxon>Molossidae</taxon>
        <taxon>Molossus</taxon>
    </lineage>
</organism>
<gene>
    <name evidence="3" type="ORF">HJG59_010183</name>
</gene>
<protein>
    <submittedName>
        <fullName evidence="3">Uncharacterized protein</fullName>
    </submittedName>
</protein>
<keyword evidence="2" id="KW-0732">Signal</keyword>
<reference evidence="3 4" key="1">
    <citation type="journal article" date="2020" name="Nature">
        <title>Six reference-quality genomes reveal evolution of bat adaptations.</title>
        <authorList>
            <person name="Jebb D."/>
            <person name="Huang Z."/>
            <person name="Pippel M."/>
            <person name="Hughes G.M."/>
            <person name="Lavrichenko K."/>
            <person name="Devanna P."/>
            <person name="Winkler S."/>
            <person name="Jermiin L.S."/>
            <person name="Skirmuntt E.C."/>
            <person name="Katzourakis A."/>
            <person name="Burkitt-Gray L."/>
            <person name="Ray D.A."/>
            <person name="Sullivan K.A.M."/>
            <person name="Roscito J.G."/>
            <person name="Kirilenko B.M."/>
            <person name="Davalos L.M."/>
            <person name="Corthals A.P."/>
            <person name="Power M.L."/>
            <person name="Jones G."/>
            <person name="Ransome R.D."/>
            <person name="Dechmann D.K.N."/>
            <person name="Locatelli A.G."/>
            <person name="Puechmaille S.J."/>
            <person name="Fedrigo O."/>
            <person name="Jarvis E.D."/>
            <person name="Hiller M."/>
            <person name="Vernes S.C."/>
            <person name="Myers E.W."/>
            <person name="Teeling E.C."/>
        </authorList>
    </citation>
    <scope>NUCLEOTIDE SEQUENCE [LARGE SCALE GENOMIC DNA]</scope>
    <source>
        <strain evidence="3">MMolMol1</strain>
        <tissue evidence="3">Muscle</tissue>
    </source>
</reference>
<feature type="compositionally biased region" description="Basic and acidic residues" evidence="1">
    <location>
        <begin position="116"/>
        <end position="125"/>
    </location>
</feature>
<comment type="caution">
    <text evidence="3">The sequence shown here is derived from an EMBL/GenBank/DDBJ whole genome shotgun (WGS) entry which is preliminary data.</text>
</comment>
<feature type="region of interest" description="Disordered" evidence="1">
    <location>
        <begin position="66"/>
        <end position="125"/>
    </location>
</feature>
<feature type="compositionally biased region" description="Basic and acidic residues" evidence="1">
    <location>
        <begin position="71"/>
        <end position="83"/>
    </location>
</feature>
<evidence type="ECO:0000256" key="2">
    <source>
        <dbReference type="SAM" id="SignalP"/>
    </source>
</evidence>
<sequence>MFSKREFHWAWSFLALCVLPLPALGSGGLQPPAVLSPAGLSARASRKLVVTAVMTEVLQKQRLAFGSRGQRKGEQDRNIDVRETSAASCTPSTGIEPAARTDAGSLPPTAQLVREPVSDREGVTR</sequence>
<name>A0A7J8BLH2_MOLMO</name>
<feature type="chain" id="PRO_5029848041" evidence="2">
    <location>
        <begin position="26"/>
        <end position="125"/>
    </location>
</feature>
<evidence type="ECO:0000313" key="4">
    <source>
        <dbReference type="Proteomes" id="UP000550707"/>
    </source>
</evidence>
<evidence type="ECO:0000313" key="3">
    <source>
        <dbReference type="EMBL" id="KAF6399311.1"/>
    </source>
</evidence>
<evidence type="ECO:0000256" key="1">
    <source>
        <dbReference type="SAM" id="MobiDB-lite"/>
    </source>
</evidence>
<dbReference type="AlphaFoldDB" id="A0A7J8BLH2"/>
<dbReference type="Proteomes" id="UP000550707">
    <property type="component" value="Unassembled WGS sequence"/>
</dbReference>
<proteinExistence type="predicted"/>
<keyword evidence="4" id="KW-1185">Reference proteome</keyword>
<feature type="signal peptide" evidence="2">
    <location>
        <begin position="1"/>
        <end position="25"/>
    </location>
</feature>